<dbReference type="SUPFAM" id="SSF52540">
    <property type="entry name" value="P-loop containing nucleoside triphosphate hydrolases"/>
    <property type="match status" value="1"/>
</dbReference>
<organism evidence="2 3">
    <name type="scientific">Gracilibacillus boraciitolerans JCM 21714</name>
    <dbReference type="NCBI Taxonomy" id="1298598"/>
    <lineage>
        <taxon>Bacteria</taxon>
        <taxon>Bacillati</taxon>
        <taxon>Bacillota</taxon>
        <taxon>Bacilli</taxon>
        <taxon>Bacillales</taxon>
        <taxon>Bacillaceae</taxon>
        <taxon>Gracilibacillus</taxon>
    </lineage>
</organism>
<sequence>MSGGGKSTIISLIPRFYDVTDGRILVDGVDIRELQVRTLRDKIGMVLQDNILFSESIAMNIRMGKPDATDEEVIEAAKAANAHQFISELSKGYDTLVGERGGKTFRWTKTTDRDCSCFLEKSAIAYFR</sequence>
<dbReference type="GO" id="GO:0042626">
    <property type="term" value="F:ATPase-coupled transmembrane transporter activity"/>
    <property type="evidence" value="ECO:0007669"/>
    <property type="project" value="TreeGrafter"/>
</dbReference>
<dbReference type="PANTHER" id="PTHR24221:SF640">
    <property type="entry name" value="MULTIDRUG EXPORT ATP-BINDING_PERMEASE PROTEIN YGAD-RELATED"/>
    <property type="match status" value="1"/>
</dbReference>
<protein>
    <submittedName>
        <fullName evidence="2">Lipid A export ATP-binding/permease protein MsbA</fullName>
    </submittedName>
</protein>
<dbReference type="InterPro" id="IPR039421">
    <property type="entry name" value="Type_1_exporter"/>
</dbReference>
<evidence type="ECO:0000313" key="2">
    <source>
        <dbReference type="EMBL" id="GAE95135.1"/>
    </source>
</evidence>
<evidence type="ECO:0000313" key="3">
    <source>
        <dbReference type="Proteomes" id="UP000019102"/>
    </source>
</evidence>
<proteinExistence type="predicted"/>
<dbReference type="GO" id="GO:0005524">
    <property type="term" value="F:ATP binding"/>
    <property type="evidence" value="ECO:0007669"/>
    <property type="project" value="UniProtKB-KW"/>
</dbReference>
<dbReference type="Pfam" id="PF00005">
    <property type="entry name" value="ABC_tran"/>
    <property type="match status" value="1"/>
</dbReference>
<keyword evidence="3" id="KW-1185">Reference proteome</keyword>
<dbReference type="PANTHER" id="PTHR24221">
    <property type="entry name" value="ATP-BINDING CASSETTE SUB-FAMILY B"/>
    <property type="match status" value="1"/>
</dbReference>
<dbReference type="InterPro" id="IPR003439">
    <property type="entry name" value="ABC_transporter-like_ATP-bd"/>
</dbReference>
<keyword evidence="2" id="KW-0067">ATP-binding</keyword>
<accession>W4VP18</accession>
<comment type="caution">
    <text evidence="2">The sequence shown here is derived from an EMBL/GenBank/DDBJ whole genome shotgun (WGS) entry which is preliminary data.</text>
</comment>
<dbReference type="GO" id="GO:0016887">
    <property type="term" value="F:ATP hydrolysis activity"/>
    <property type="evidence" value="ECO:0007669"/>
    <property type="project" value="InterPro"/>
</dbReference>
<dbReference type="EMBL" id="BAVS01000040">
    <property type="protein sequence ID" value="GAE95135.1"/>
    <property type="molecule type" value="Genomic_DNA"/>
</dbReference>
<dbReference type="eggNOG" id="COG1132">
    <property type="taxonomic scope" value="Bacteria"/>
</dbReference>
<name>W4VP18_9BACI</name>
<dbReference type="InterPro" id="IPR027417">
    <property type="entry name" value="P-loop_NTPase"/>
</dbReference>
<feature type="domain" description="ABC transporter" evidence="1">
    <location>
        <begin position="2"/>
        <end position="93"/>
    </location>
</feature>
<dbReference type="Gene3D" id="3.40.50.300">
    <property type="entry name" value="P-loop containing nucleotide triphosphate hydrolases"/>
    <property type="match status" value="1"/>
</dbReference>
<reference evidence="2 3" key="1">
    <citation type="journal article" date="2014" name="Genome Announc.">
        <title>Draft Genome Sequence of the Boron-Tolerant and Moderately Halotolerant Bacterium Gracilibacillus boraciitolerans JCM 21714T.</title>
        <authorList>
            <person name="Ahmed I."/>
            <person name="Oshima K."/>
            <person name="Suda W."/>
            <person name="Kitamura K."/>
            <person name="Iida T."/>
            <person name="Ohmori Y."/>
            <person name="Fujiwara T."/>
            <person name="Hattori M."/>
            <person name="Ohkuma M."/>
        </authorList>
    </citation>
    <scope>NUCLEOTIDE SEQUENCE [LARGE SCALE GENOMIC DNA]</scope>
    <source>
        <strain evidence="2 3">JCM 21714</strain>
    </source>
</reference>
<keyword evidence="2" id="KW-0547">Nucleotide-binding</keyword>
<dbReference type="STRING" id="1298598.JCM21714_4346"/>
<evidence type="ECO:0000259" key="1">
    <source>
        <dbReference type="Pfam" id="PF00005"/>
    </source>
</evidence>
<dbReference type="AlphaFoldDB" id="W4VP18"/>
<dbReference type="Proteomes" id="UP000019102">
    <property type="component" value="Unassembled WGS sequence"/>
</dbReference>
<gene>
    <name evidence="2" type="ORF">JCM21714_4346</name>
</gene>